<organism evidence="10 11">
    <name type="scientific">Aquirufa regiilacus</name>
    <dbReference type="NCBI Taxonomy" id="3024868"/>
    <lineage>
        <taxon>Bacteria</taxon>
        <taxon>Pseudomonadati</taxon>
        <taxon>Bacteroidota</taxon>
        <taxon>Cytophagia</taxon>
        <taxon>Cytophagales</taxon>
        <taxon>Flectobacillaceae</taxon>
        <taxon>Aquirufa</taxon>
    </lineage>
</organism>
<keyword evidence="6" id="KW-0408">Iron</keyword>
<dbReference type="Pfam" id="PF00266">
    <property type="entry name" value="Aminotran_5"/>
    <property type="match status" value="1"/>
</dbReference>
<dbReference type="PANTHER" id="PTHR11601">
    <property type="entry name" value="CYSTEINE DESULFURYLASE FAMILY MEMBER"/>
    <property type="match status" value="1"/>
</dbReference>
<evidence type="ECO:0000313" key="11">
    <source>
        <dbReference type="Proteomes" id="UP001249959"/>
    </source>
</evidence>
<dbReference type="InterPro" id="IPR015424">
    <property type="entry name" value="PyrdxlP-dep_Trfase"/>
</dbReference>
<evidence type="ECO:0000256" key="7">
    <source>
        <dbReference type="ARBA" id="ARBA00023014"/>
    </source>
</evidence>
<keyword evidence="7" id="KW-0411">Iron-sulfur</keyword>
<accession>A0ABU3TQI0</accession>
<keyword evidence="11" id="KW-1185">Reference proteome</keyword>
<evidence type="ECO:0000256" key="1">
    <source>
        <dbReference type="ARBA" id="ARBA00001933"/>
    </source>
</evidence>
<dbReference type="Proteomes" id="UP001249959">
    <property type="component" value="Unassembled WGS sequence"/>
</dbReference>
<comment type="cofactor">
    <cofactor evidence="1">
        <name>pyridoxal 5'-phosphate</name>
        <dbReference type="ChEBI" id="CHEBI:597326"/>
    </cofactor>
</comment>
<dbReference type="InterPro" id="IPR015422">
    <property type="entry name" value="PyrdxlP-dep_Trfase_small"/>
</dbReference>
<dbReference type="InterPro" id="IPR016454">
    <property type="entry name" value="Cysteine_dSase"/>
</dbReference>
<evidence type="ECO:0000256" key="6">
    <source>
        <dbReference type="ARBA" id="ARBA00023004"/>
    </source>
</evidence>
<dbReference type="EMBL" id="JAVNWW010000001">
    <property type="protein sequence ID" value="MDU0808126.1"/>
    <property type="molecule type" value="Genomic_DNA"/>
</dbReference>
<gene>
    <name evidence="10" type="ORF">PQG45_03640</name>
</gene>
<dbReference type="SUPFAM" id="SSF53383">
    <property type="entry name" value="PLP-dependent transferases"/>
    <property type="match status" value="1"/>
</dbReference>
<proteinExistence type="inferred from homology"/>
<evidence type="ECO:0000256" key="3">
    <source>
        <dbReference type="ARBA" id="ARBA00022679"/>
    </source>
</evidence>
<comment type="catalytic activity">
    <reaction evidence="8">
        <text>(sulfur carrier)-H + L-cysteine = (sulfur carrier)-SH + L-alanine</text>
        <dbReference type="Rhea" id="RHEA:43892"/>
        <dbReference type="Rhea" id="RHEA-COMP:14737"/>
        <dbReference type="Rhea" id="RHEA-COMP:14739"/>
        <dbReference type="ChEBI" id="CHEBI:29917"/>
        <dbReference type="ChEBI" id="CHEBI:35235"/>
        <dbReference type="ChEBI" id="CHEBI:57972"/>
        <dbReference type="ChEBI" id="CHEBI:64428"/>
        <dbReference type="EC" id="2.8.1.7"/>
    </reaction>
</comment>
<name>A0ABU3TQI0_9BACT</name>
<dbReference type="PIRSF" id="PIRSF005572">
    <property type="entry name" value="NifS"/>
    <property type="match status" value="1"/>
</dbReference>
<dbReference type="InterPro" id="IPR015421">
    <property type="entry name" value="PyrdxlP-dep_Trfase_major"/>
</dbReference>
<dbReference type="Gene3D" id="3.40.640.10">
    <property type="entry name" value="Type I PLP-dependent aspartate aminotransferase-like (Major domain)"/>
    <property type="match status" value="1"/>
</dbReference>
<feature type="domain" description="Aminotransferase class V" evidence="9">
    <location>
        <begin position="5"/>
        <end position="360"/>
    </location>
</feature>
<keyword evidence="3" id="KW-0808">Transferase</keyword>
<keyword evidence="4" id="KW-0479">Metal-binding</keyword>
<protein>
    <submittedName>
        <fullName evidence="10">Cysteine desulfurase family protein</fullName>
    </submittedName>
</protein>
<dbReference type="PANTHER" id="PTHR11601:SF34">
    <property type="entry name" value="CYSTEINE DESULFURASE"/>
    <property type="match status" value="1"/>
</dbReference>
<evidence type="ECO:0000256" key="8">
    <source>
        <dbReference type="ARBA" id="ARBA00050776"/>
    </source>
</evidence>
<dbReference type="InterPro" id="IPR000192">
    <property type="entry name" value="Aminotrans_V_dom"/>
</dbReference>
<evidence type="ECO:0000259" key="9">
    <source>
        <dbReference type="Pfam" id="PF00266"/>
    </source>
</evidence>
<evidence type="ECO:0000256" key="5">
    <source>
        <dbReference type="ARBA" id="ARBA00022898"/>
    </source>
</evidence>
<evidence type="ECO:0000313" key="10">
    <source>
        <dbReference type="EMBL" id="MDU0808126.1"/>
    </source>
</evidence>
<reference evidence="10 11" key="1">
    <citation type="submission" date="2023-09" db="EMBL/GenBank/DDBJ databases">
        <title>Aquirufa genomes.</title>
        <authorList>
            <person name="Pitt A."/>
        </authorList>
    </citation>
    <scope>NUCLEOTIDE SEQUENCE [LARGE SCALE GENOMIC DNA]</scope>
    <source>
        <strain evidence="10 11">LEOWEIH-7C</strain>
    </source>
</reference>
<evidence type="ECO:0000256" key="4">
    <source>
        <dbReference type="ARBA" id="ARBA00022723"/>
    </source>
</evidence>
<comment type="caution">
    <text evidence="10">The sequence shown here is derived from an EMBL/GenBank/DDBJ whole genome shotgun (WGS) entry which is preliminary data.</text>
</comment>
<keyword evidence="5" id="KW-0663">Pyridoxal phosphate</keyword>
<comment type="similarity">
    <text evidence="2">Belongs to the class-V pyridoxal-phosphate-dependent aminotransferase family. NifS/IscS subfamily.</text>
</comment>
<sequence length="371" mass="40840">MEKPIYFDYASTTPVHPDVLKAMLPYFTEEFGNAGSSQHYYGWAADEAVESARKKISSYFGVPARQLVFTSGATESNNLAIQGYLKDKHPGHLITSYIEHKAVLQIFQTLEAQGWAVTYLQPNDSGCIEVSSVQQAIRSDTVLISLMMVNNETGNLTDFQAITKICREAAICFHADATQALGKLDLAHNPFLPDMISFSGHKIYGPKGIGGLVFNSPSLICPFMYGGGQERGLRPGTVPVQQVVALSACFDLFPALIESMPVIQNYKDKILQKLLTNHIVNSADNQSVAHILSLSFPNLDWEELYRKIPMIAVSNGSACNAKSQLPSHVMKAHGHADSLALATIRISLSYLTKESDIDFLIDYLNSQLPHR</sequence>
<dbReference type="Gene3D" id="3.90.1150.10">
    <property type="entry name" value="Aspartate Aminotransferase, domain 1"/>
    <property type="match status" value="1"/>
</dbReference>
<dbReference type="RefSeq" id="WP_316070303.1">
    <property type="nucleotide sequence ID" value="NZ_JAVNWW010000001.1"/>
</dbReference>
<evidence type="ECO:0000256" key="2">
    <source>
        <dbReference type="ARBA" id="ARBA00006490"/>
    </source>
</evidence>